<dbReference type="EMBL" id="VIIS01000170">
    <property type="protein sequence ID" value="KAF0312437.1"/>
    <property type="molecule type" value="Genomic_DNA"/>
</dbReference>
<sequence length="288" mass="31192">MFKVCSNTAAPLGGVVPAHGGEDDLMSWLTTQLDYQGGEGRCAAARAPQPAARASPERSPKVEPDIASNVQTMSCTMLEDHMAEDLPDLSSHDLGDIEEAFNSDAARQLFNDPVQFDFGDLLSEYKSDQTPSEAQLFERRMRMRRHLASAGENPSQTQLLQLRGKDQGRATRTPDRTAGPPRRSIANSNPLLASLLESPGPRSPASPCPSGLQSAQYDTQYPTLTTTRVVGGLGQMPPIKQERVEQDGMLDTGQSRSTAGWARHRAGEKGGQGGNLSHKMLSFMSQKE</sequence>
<proteinExistence type="predicted"/>
<feature type="region of interest" description="Disordered" evidence="1">
    <location>
        <begin position="243"/>
        <end position="288"/>
    </location>
</feature>
<evidence type="ECO:0000256" key="1">
    <source>
        <dbReference type="SAM" id="MobiDB-lite"/>
    </source>
</evidence>
<dbReference type="OrthoDB" id="8196042at2759"/>
<accession>A0A6A4WZB7</accession>
<dbReference type="AlphaFoldDB" id="A0A6A4WZB7"/>
<protein>
    <submittedName>
        <fullName evidence="2">Uncharacterized protein</fullName>
    </submittedName>
</protein>
<keyword evidence="3" id="KW-1185">Reference proteome</keyword>
<reference evidence="2 3" key="1">
    <citation type="submission" date="2019-07" db="EMBL/GenBank/DDBJ databases">
        <title>Draft genome assembly of a fouling barnacle, Amphibalanus amphitrite (Darwin, 1854): The first reference genome for Thecostraca.</title>
        <authorList>
            <person name="Kim W."/>
        </authorList>
    </citation>
    <scope>NUCLEOTIDE SEQUENCE [LARGE SCALE GENOMIC DNA]</scope>
    <source>
        <strain evidence="2">SNU_AA5</strain>
        <tissue evidence="2">Soma without cirri and trophi</tissue>
    </source>
</reference>
<feature type="region of interest" description="Disordered" evidence="1">
    <location>
        <begin position="148"/>
        <end position="217"/>
    </location>
</feature>
<comment type="caution">
    <text evidence="2">The sequence shown here is derived from an EMBL/GenBank/DDBJ whole genome shotgun (WGS) entry which is preliminary data.</text>
</comment>
<evidence type="ECO:0000313" key="3">
    <source>
        <dbReference type="Proteomes" id="UP000440578"/>
    </source>
</evidence>
<dbReference type="Proteomes" id="UP000440578">
    <property type="component" value="Unassembled WGS sequence"/>
</dbReference>
<organism evidence="2 3">
    <name type="scientific">Amphibalanus amphitrite</name>
    <name type="common">Striped barnacle</name>
    <name type="synonym">Balanus amphitrite</name>
    <dbReference type="NCBI Taxonomy" id="1232801"/>
    <lineage>
        <taxon>Eukaryota</taxon>
        <taxon>Metazoa</taxon>
        <taxon>Ecdysozoa</taxon>
        <taxon>Arthropoda</taxon>
        <taxon>Crustacea</taxon>
        <taxon>Multicrustacea</taxon>
        <taxon>Cirripedia</taxon>
        <taxon>Thoracica</taxon>
        <taxon>Thoracicalcarea</taxon>
        <taxon>Balanomorpha</taxon>
        <taxon>Balanoidea</taxon>
        <taxon>Balanidae</taxon>
        <taxon>Amphibalaninae</taxon>
        <taxon>Amphibalanus</taxon>
    </lineage>
</organism>
<evidence type="ECO:0000313" key="2">
    <source>
        <dbReference type="EMBL" id="KAF0312437.1"/>
    </source>
</evidence>
<name>A0A6A4WZB7_AMPAM</name>
<gene>
    <name evidence="2" type="ORF">FJT64_001785</name>
</gene>
<feature type="compositionally biased region" description="Basic and acidic residues" evidence="1">
    <location>
        <begin position="163"/>
        <end position="175"/>
    </location>
</feature>